<evidence type="ECO:0000313" key="2">
    <source>
        <dbReference type="EMBL" id="BAQ94040.1"/>
    </source>
</evidence>
<dbReference type="InterPro" id="IPR008768">
    <property type="entry name" value="Gp9-like"/>
</dbReference>
<proteinExistence type="predicted"/>
<evidence type="ECO:0000256" key="1">
    <source>
        <dbReference type="SAM" id="MobiDB-lite"/>
    </source>
</evidence>
<dbReference type="EMBL" id="AP013539">
    <property type="protein sequence ID" value="BAQ94040.1"/>
    <property type="molecule type" value="Genomic_DNA"/>
</dbReference>
<evidence type="ECO:0000313" key="3">
    <source>
        <dbReference type="Proteomes" id="UP000505087"/>
    </source>
</evidence>
<accession>A0A6S4PAB8</accession>
<protein>
    <submittedName>
        <fullName evidence="2">Capsid assembly protein</fullName>
    </submittedName>
</protein>
<feature type="compositionally biased region" description="Acidic residues" evidence="1">
    <location>
        <begin position="63"/>
        <end position="82"/>
    </location>
</feature>
<sequence length="251" mass="28479">MAEVMSMIPEENAPGELNADEQDSLQVGEQMQDDQEQMLAGKYKNAQELESAYIELQKKLGSDEEEPAEEAEETEESEEVDSDLFDRLWEGELNNEFSDELLDELSNADPTDLAQMHLDYRRQMQENQPMQMTEEVVADLKGTVGGDESYTELLGWAKDNFSQQEIDMYDNIMDSGNAEAAFFAIQALALRYQDSVGTEGELIQGKAATDSTQGFRSQAELVEAMNDPRYERDTAYRNDVMRKLELSDIDF</sequence>
<dbReference type="RefSeq" id="YP_009778098.1">
    <property type="nucleotide sequence ID" value="NC_047710.1"/>
</dbReference>
<feature type="region of interest" description="Disordered" evidence="1">
    <location>
        <begin position="1"/>
        <end position="22"/>
    </location>
</feature>
<dbReference type="GO" id="GO:0019069">
    <property type="term" value="P:viral capsid assembly"/>
    <property type="evidence" value="ECO:0007669"/>
    <property type="project" value="InterPro"/>
</dbReference>
<dbReference type="Pfam" id="PF05396">
    <property type="entry name" value="Phage_T7_Capsid"/>
    <property type="match status" value="1"/>
</dbReference>
<name>A0A6S4PAB8_9CAUD</name>
<dbReference type="GeneID" id="55412166"/>
<dbReference type="Proteomes" id="UP000505087">
    <property type="component" value="Segment"/>
</dbReference>
<feature type="region of interest" description="Disordered" evidence="1">
    <location>
        <begin position="55"/>
        <end position="82"/>
    </location>
</feature>
<keyword evidence="3" id="KW-1185">Reference proteome</keyword>
<reference evidence="2 3" key="1">
    <citation type="journal article" date="2013" name="PLoS Genet.">
        <title>Expanding the Marine Virosphere Using Metagenomics.</title>
        <authorList>
            <person name="Mizuno C.M."/>
            <person name="Rodriguez-Valera F."/>
            <person name="Kimes N.E."/>
            <person name="Ghai R."/>
        </authorList>
    </citation>
    <scope>NUCLEOTIDE SEQUENCE [LARGE SCALE GENOMIC DNA]</scope>
    <source>
        <strain evidence="2">UvMED-CGR-U-MedDCM-OCT-S28-C3</strain>
    </source>
</reference>
<organism evidence="2 3">
    <name type="scientific">uncultured phage_MedDCM-OCT-S28-C3</name>
    <dbReference type="NCBI Taxonomy" id="2740802"/>
    <lineage>
        <taxon>Viruses</taxon>
        <taxon>Duplodnaviria</taxon>
        <taxon>Heunggongvirae</taxon>
        <taxon>Uroviricota</taxon>
        <taxon>Caudoviricetes</taxon>
        <taxon>Autographivirales</taxon>
        <taxon>Pedosvirus</taxon>
        <taxon>Pedosvirus S28C3</taxon>
    </lineage>
</organism>
<dbReference type="KEGG" id="vg:55412166"/>